<dbReference type="EMBL" id="CAEZYJ010000154">
    <property type="protein sequence ID" value="CAB4725628.1"/>
    <property type="molecule type" value="Genomic_DNA"/>
</dbReference>
<dbReference type="Pfam" id="PF01725">
    <property type="entry name" value="Ham1p_like"/>
    <property type="match status" value="1"/>
</dbReference>
<evidence type="ECO:0000256" key="7">
    <source>
        <dbReference type="ARBA" id="ARBA00022842"/>
    </source>
</evidence>
<dbReference type="EMBL" id="CAEZXH010000012">
    <property type="protein sequence ID" value="CAB4678371.1"/>
    <property type="molecule type" value="Genomic_DNA"/>
</dbReference>
<evidence type="ECO:0000313" key="20">
    <source>
        <dbReference type="EMBL" id="CAB4771235.1"/>
    </source>
</evidence>
<dbReference type="GO" id="GO:0036220">
    <property type="term" value="F:ITP diphosphatase activity"/>
    <property type="evidence" value="ECO:0007669"/>
    <property type="project" value="UniProtKB-EC"/>
</dbReference>
<dbReference type="EMBL" id="CAFBPY010000018">
    <property type="protein sequence ID" value="CAB5034772.1"/>
    <property type="molecule type" value="Genomic_DNA"/>
</dbReference>
<evidence type="ECO:0000313" key="21">
    <source>
        <dbReference type="EMBL" id="CAB4866249.1"/>
    </source>
</evidence>
<accession>A0A6J7S1V0</accession>
<evidence type="ECO:0000256" key="9">
    <source>
        <dbReference type="ARBA" id="ARBA00051875"/>
    </source>
</evidence>
<dbReference type="PANTHER" id="PTHR11067">
    <property type="entry name" value="INOSINE TRIPHOSPHATE PYROPHOSPHATASE/HAM1 PROTEIN"/>
    <property type="match status" value="1"/>
</dbReference>
<dbReference type="GO" id="GO:0036222">
    <property type="term" value="F:XTP diphosphatase activity"/>
    <property type="evidence" value="ECO:0007669"/>
    <property type="project" value="UniProtKB-ARBA"/>
</dbReference>
<evidence type="ECO:0000256" key="12">
    <source>
        <dbReference type="ARBA" id="ARBA00071289"/>
    </source>
</evidence>
<gene>
    <name evidence="17" type="ORF">UFOPK1811_00585</name>
    <name evidence="18" type="ORF">UFOPK2360_00352</name>
    <name evidence="19" type="ORF">UFOPK2659_00953</name>
    <name evidence="20" type="ORF">UFOPK2922_00360</name>
    <name evidence="21" type="ORF">UFOPK3306_00699</name>
    <name evidence="22" type="ORF">UFOPK4209_00211</name>
</gene>
<comment type="cofactor">
    <cofactor evidence="1">
        <name>Mg(2+)</name>
        <dbReference type="ChEBI" id="CHEBI:18420"/>
    </cofactor>
</comment>
<evidence type="ECO:0000256" key="6">
    <source>
        <dbReference type="ARBA" id="ARBA00022801"/>
    </source>
</evidence>
<evidence type="ECO:0000256" key="8">
    <source>
        <dbReference type="ARBA" id="ARBA00023080"/>
    </source>
</evidence>
<dbReference type="EMBL" id="CAFBLI010000042">
    <property type="protein sequence ID" value="CAB4866249.1"/>
    <property type="molecule type" value="Genomic_DNA"/>
</dbReference>
<evidence type="ECO:0000313" key="17">
    <source>
        <dbReference type="EMBL" id="CAB4597747.1"/>
    </source>
</evidence>
<dbReference type="HAMAP" id="MF_01405">
    <property type="entry name" value="Non_canon_purine_NTPase"/>
    <property type="match status" value="1"/>
</dbReference>
<evidence type="ECO:0000313" key="18">
    <source>
        <dbReference type="EMBL" id="CAB4678371.1"/>
    </source>
</evidence>
<dbReference type="InterPro" id="IPR020922">
    <property type="entry name" value="dITP/XTP_pyrophosphatase"/>
</dbReference>
<comment type="catalytic activity">
    <reaction evidence="9">
        <text>dITP + H2O = dIMP + diphosphate + H(+)</text>
        <dbReference type="Rhea" id="RHEA:28342"/>
        <dbReference type="ChEBI" id="CHEBI:15377"/>
        <dbReference type="ChEBI" id="CHEBI:15378"/>
        <dbReference type="ChEBI" id="CHEBI:33019"/>
        <dbReference type="ChEBI" id="CHEBI:61194"/>
        <dbReference type="ChEBI" id="CHEBI:61382"/>
        <dbReference type="EC" id="3.6.1.66"/>
    </reaction>
</comment>
<evidence type="ECO:0000256" key="5">
    <source>
        <dbReference type="ARBA" id="ARBA00022741"/>
    </source>
</evidence>
<keyword evidence="7" id="KW-0460">Magnesium</keyword>
<comment type="similarity">
    <text evidence="2">Belongs to the HAM1 NTPase family.</text>
</comment>
<dbReference type="NCBIfam" id="TIGR00042">
    <property type="entry name" value="RdgB/HAM1 family non-canonical purine NTP pyrophosphatase"/>
    <property type="match status" value="1"/>
</dbReference>
<name>A0A6J7S1V0_9ZZZZ</name>
<organism evidence="22">
    <name type="scientific">freshwater metagenome</name>
    <dbReference type="NCBI Taxonomy" id="449393"/>
    <lineage>
        <taxon>unclassified sequences</taxon>
        <taxon>metagenomes</taxon>
        <taxon>ecological metagenomes</taxon>
    </lineage>
</organism>
<dbReference type="PANTHER" id="PTHR11067:SF9">
    <property type="entry name" value="INOSINE TRIPHOSPHATE PYROPHOSPHATASE"/>
    <property type="match status" value="1"/>
</dbReference>
<evidence type="ECO:0000256" key="3">
    <source>
        <dbReference type="ARBA" id="ARBA00011738"/>
    </source>
</evidence>
<dbReference type="GO" id="GO:0005829">
    <property type="term" value="C:cytosol"/>
    <property type="evidence" value="ECO:0007669"/>
    <property type="project" value="TreeGrafter"/>
</dbReference>
<dbReference type="EC" id="3.6.1.66" evidence="11"/>
<comment type="catalytic activity">
    <reaction evidence="10">
        <text>XTP + H2O = XMP + diphosphate + H(+)</text>
        <dbReference type="Rhea" id="RHEA:28610"/>
        <dbReference type="ChEBI" id="CHEBI:15377"/>
        <dbReference type="ChEBI" id="CHEBI:15378"/>
        <dbReference type="ChEBI" id="CHEBI:33019"/>
        <dbReference type="ChEBI" id="CHEBI:57464"/>
        <dbReference type="ChEBI" id="CHEBI:61314"/>
        <dbReference type="EC" id="3.6.1.66"/>
    </reaction>
</comment>
<keyword evidence="4" id="KW-0479">Metal-binding</keyword>
<evidence type="ECO:0000256" key="1">
    <source>
        <dbReference type="ARBA" id="ARBA00001946"/>
    </source>
</evidence>
<dbReference type="EMBL" id="CAEZZS010000010">
    <property type="protein sequence ID" value="CAB4771235.1"/>
    <property type="molecule type" value="Genomic_DNA"/>
</dbReference>
<dbReference type="FunFam" id="3.90.950.10:FF:000001">
    <property type="entry name" value="dITP/XTP pyrophosphatase"/>
    <property type="match status" value="1"/>
</dbReference>
<dbReference type="AlphaFoldDB" id="A0A6J7S1V0"/>
<evidence type="ECO:0000313" key="22">
    <source>
        <dbReference type="EMBL" id="CAB5034772.1"/>
    </source>
</evidence>
<keyword evidence="5" id="KW-0547">Nucleotide-binding</keyword>
<dbReference type="CDD" id="cd00515">
    <property type="entry name" value="HAM1"/>
    <property type="match status" value="1"/>
</dbReference>
<keyword evidence="8" id="KW-0546">Nucleotide metabolism</keyword>
<dbReference type="InterPro" id="IPR029001">
    <property type="entry name" value="ITPase-like_fam"/>
</dbReference>
<dbReference type="GO" id="GO:0000166">
    <property type="term" value="F:nucleotide binding"/>
    <property type="evidence" value="ECO:0007669"/>
    <property type="project" value="UniProtKB-KW"/>
</dbReference>
<evidence type="ECO:0000256" key="2">
    <source>
        <dbReference type="ARBA" id="ARBA00008023"/>
    </source>
</evidence>
<evidence type="ECO:0000256" key="16">
    <source>
        <dbReference type="ARBA" id="ARBA00083635"/>
    </source>
</evidence>
<dbReference type="GO" id="GO:0046872">
    <property type="term" value="F:metal ion binding"/>
    <property type="evidence" value="ECO:0007669"/>
    <property type="project" value="UniProtKB-KW"/>
</dbReference>
<comment type="subunit">
    <text evidence="3">Homodimer.</text>
</comment>
<reference evidence="22" key="1">
    <citation type="submission" date="2020-05" db="EMBL/GenBank/DDBJ databases">
        <authorList>
            <person name="Chiriac C."/>
            <person name="Salcher M."/>
            <person name="Ghai R."/>
            <person name="Kavagutti S V."/>
        </authorList>
    </citation>
    <scope>NUCLEOTIDE SEQUENCE</scope>
</reference>
<evidence type="ECO:0000256" key="14">
    <source>
        <dbReference type="ARBA" id="ARBA00078805"/>
    </source>
</evidence>
<dbReference type="GO" id="GO:0017111">
    <property type="term" value="F:ribonucleoside triphosphate phosphatase activity"/>
    <property type="evidence" value="ECO:0007669"/>
    <property type="project" value="InterPro"/>
</dbReference>
<dbReference type="InterPro" id="IPR002637">
    <property type="entry name" value="RdgB/HAM1"/>
</dbReference>
<sequence length="200" mass="21347">MKLVLATRNHGKIVELQRIIAEIMPAVELVGTDSFPDLADVEETEDSFIGNALLKAHAVAKATGLPAIADDSGLSVNALNGAPGIFSARYAGTHGDDLANLNKVLSDMDQVRDRSAAFHCAAAFAKPNGFEIVVEAKLLGRLTTAPIGDDGFGYDPIFIPGGFEITTAQMSPAQKDQISHRGMAFRELVPKIIYSLKEIK</sequence>
<dbReference type="GO" id="GO:0035870">
    <property type="term" value="F:dITP diphosphatase activity"/>
    <property type="evidence" value="ECO:0007669"/>
    <property type="project" value="UniProtKB-ARBA"/>
</dbReference>
<dbReference type="GO" id="GO:0009117">
    <property type="term" value="P:nucleotide metabolic process"/>
    <property type="evidence" value="ECO:0007669"/>
    <property type="project" value="UniProtKB-KW"/>
</dbReference>
<protein>
    <recommendedName>
        <fullName evidence="12">dITP/XTP pyrophosphatase</fullName>
        <ecNumber evidence="11">3.6.1.66</ecNumber>
    </recommendedName>
    <alternativeName>
        <fullName evidence="13">Non-canonical purine NTP pyrophosphatase</fullName>
    </alternativeName>
    <alternativeName>
        <fullName evidence="14">Non-standard purine NTP pyrophosphatase</fullName>
    </alternativeName>
    <alternativeName>
        <fullName evidence="16">Nucleoside-triphosphate diphosphatase</fullName>
    </alternativeName>
    <alternativeName>
        <fullName evidence="15">Nucleoside-triphosphate pyrophosphatase</fullName>
    </alternativeName>
</protein>
<keyword evidence="6" id="KW-0378">Hydrolase</keyword>
<evidence type="ECO:0000256" key="10">
    <source>
        <dbReference type="ARBA" id="ARBA00052017"/>
    </source>
</evidence>
<proteinExistence type="inferred from homology"/>
<evidence type="ECO:0000313" key="19">
    <source>
        <dbReference type="EMBL" id="CAB4725628.1"/>
    </source>
</evidence>
<evidence type="ECO:0000256" key="4">
    <source>
        <dbReference type="ARBA" id="ARBA00022723"/>
    </source>
</evidence>
<dbReference type="EMBL" id="CAEZUJ010000016">
    <property type="protein sequence ID" value="CAB4597747.1"/>
    <property type="molecule type" value="Genomic_DNA"/>
</dbReference>
<evidence type="ECO:0000256" key="11">
    <source>
        <dbReference type="ARBA" id="ARBA00066468"/>
    </source>
</evidence>
<dbReference type="SUPFAM" id="SSF52972">
    <property type="entry name" value="ITPase-like"/>
    <property type="match status" value="1"/>
</dbReference>
<dbReference type="Gene3D" id="3.90.950.10">
    <property type="match status" value="1"/>
</dbReference>
<evidence type="ECO:0000256" key="13">
    <source>
        <dbReference type="ARBA" id="ARBA00075987"/>
    </source>
</evidence>
<evidence type="ECO:0000256" key="15">
    <source>
        <dbReference type="ARBA" id="ARBA00083186"/>
    </source>
</evidence>
<dbReference type="GO" id="GO:0009146">
    <property type="term" value="P:purine nucleoside triphosphate catabolic process"/>
    <property type="evidence" value="ECO:0007669"/>
    <property type="project" value="UniProtKB-ARBA"/>
</dbReference>